<dbReference type="InterPro" id="IPR052942">
    <property type="entry name" value="LPS_cholinephosphotransferase"/>
</dbReference>
<evidence type="ECO:0000259" key="1">
    <source>
        <dbReference type="Pfam" id="PF04991"/>
    </source>
</evidence>
<dbReference type="InterPro" id="IPR007074">
    <property type="entry name" value="LicD/FKTN/FKRP_NTP_transf"/>
</dbReference>
<sequence length="630" mass="71596">MEIPYAEPKFVPKNLSWDLRLQKVYRSFKKTIPAWYLLSVVLAIYVYIKDAASPFVNTSTGDDSIVFQDTYQRSADDGHGLPYLKKSMALEEFPFEAGTCVLPIAPYKQVRGKLDFRATVAVYLEAIRTHVEKITSGEVAGSQPPVLNFHWKDFVDLHILDPLLEEKPNCFRIGALGSTTRIPWQKCLDEPQNLGFVFINPSLEPETEFRLSIRGKSYLYTAAPLPNKMVFLAGELALVGRIGKRLALDQGLMIDEYVRRKIVRNQELTQDLVVKSPIDAKDEIDGIAKALNRGLINFGAKKTAKRVVDMKSLDLPTTKLSDKLDKTKLAGNAQENDDRHFRDVVIKSKDGKWASTELYDWRFFNKKLNNLNKRKALHGVVENYLQLCSNLGITTWLSPDSLTSWTYNGLMGPWEDTVRFELPAEDLNRLATGFNYSLVIGDPKNTTGGYLMDISPWYLERAVQHTVEASPDAADGRFVDIRTGIYIEIAGVAQVPDVPEEILEKYQDKDLDSYVFTGFGNHWYLPDLLPLNKTLYEGKQALVPKTLPSDLAPPPSKYVYREHLRLFVDEAKCSYVPEEEKDKFDLTYIGCCHDNLIWKEYNSTKNATLQFLNVNGYPINVKDEVSIIFD</sequence>
<organism evidence="2 3">
    <name type="scientific">Cyberlindnera jadinii (strain ATCC 18201 / CBS 1600 / BCRC 20928 / JCM 3617 / NBRC 0987 / NRRL Y-1542)</name>
    <name type="common">Torula yeast</name>
    <name type="synonym">Candida utilis</name>
    <dbReference type="NCBI Taxonomy" id="983966"/>
    <lineage>
        <taxon>Eukaryota</taxon>
        <taxon>Fungi</taxon>
        <taxon>Dikarya</taxon>
        <taxon>Ascomycota</taxon>
        <taxon>Saccharomycotina</taxon>
        <taxon>Saccharomycetes</taxon>
        <taxon>Phaffomycetales</taxon>
        <taxon>Phaffomycetaceae</taxon>
        <taxon>Cyberlindnera</taxon>
    </lineage>
</organism>
<dbReference type="AlphaFoldDB" id="A0A0H5CA22"/>
<name>A0A0H5CA22_CYBJN</name>
<accession>A0A0H5CA22</accession>
<dbReference type="PANTHER" id="PTHR43404:SF1">
    <property type="entry name" value="MNN4P"/>
    <property type="match status" value="1"/>
</dbReference>
<feature type="domain" description="LicD/FKTN/FKRP nucleotidyltransferase" evidence="1">
    <location>
        <begin position="388"/>
        <end position="502"/>
    </location>
</feature>
<dbReference type="PANTHER" id="PTHR43404">
    <property type="entry name" value="LIPOPOLYSACCHARIDE CHOLINEPHOSPHOTRANSFERASE LICD"/>
    <property type="match status" value="1"/>
</dbReference>
<dbReference type="Pfam" id="PF04991">
    <property type="entry name" value="LicD"/>
    <property type="match status" value="1"/>
</dbReference>
<dbReference type="EMBL" id="CDQK01000007">
    <property type="protein sequence ID" value="CEP25263.1"/>
    <property type="molecule type" value="Genomic_DNA"/>
</dbReference>
<proteinExistence type="predicted"/>
<protein>
    <recommendedName>
        <fullName evidence="1">LicD/FKTN/FKRP nucleotidyltransferase domain-containing protein</fullName>
    </recommendedName>
</protein>
<dbReference type="Proteomes" id="UP000038830">
    <property type="component" value="Unassembled WGS sequence"/>
</dbReference>
<gene>
    <name evidence="2" type="ORF">BN1211_6294</name>
</gene>
<dbReference type="GO" id="GO:0009100">
    <property type="term" value="P:glycoprotein metabolic process"/>
    <property type="evidence" value="ECO:0007669"/>
    <property type="project" value="UniProtKB-ARBA"/>
</dbReference>
<reference evidence="3" key="1">
    <citation type="journal article" date="2015" name="J. Biotechnol.">
        <title>The structure of the Cyberlindnera jadinii genome and its relation to Candida utilis analyzed by the occurrence of single nucleotide polymorphisms.</title>
        <authorList>
            <person name="Rupp O."/>
            <person name="Brinkrolf K."/>
            <person name="Buerth C."/>
            <person name="Kunigo M."/>
            <person name="Schneider J."/>
            <person name="Jaenicke S."/>
            <person name="Goesmann A."/>
            <person name="Puehler A."/>
            <person name="Jaeger K.-E."/>
            <person name="Ernst J.F."/>
        </authorList>
    </citation>
    <scope>NUCLEOTIDE SEQUENCE [LARGE SCALE GENOMIC DNA]</scope>
    <source>
        <strain evidence="3">ATCC 18201 / CBS 1600 / BCRC 20928 / JCM 3617 / NBRC 0987 / NRRL Y-1542</strain>
    </source>
</reference>
<evidence type="ECO:0000313" key="3">
    <source>
        <dbReference type="Proteomes" id="UP000038830"/>
    </source>
</evidence>
<evidence type="ECO:0000313" key="2">
    <source>
        <dbReference type="EMBL" id="CEP25263.1"/>
    </source>
</evidence>